<feature type="region of interest" description="Disordered" evidence="1">
    <location>
        <begin position="29"/>
        <end position="55"/>
    </location>
</feature>
<feature type="signal peptide" evidence="2">
    <location>
        <begin position="1"/>
        <end position="35"/>
    </location>
</feature>
<evidence type="ECO:0000256" key="1">
    <source>
        <dbReference type="SAM" id="MobiDB-lite"/>
    </source>
</evidence>
<proteinExistence type="predicted"/>
<dbReference type="PANTHER" id="PTHR43036:SF2">
    <property type="entry name" value="OS04G0481300 PROTEIN"/>
    <property type="match status" value="1"/>
</dbReference>
<comment type="caution">
    <text evidence="3">The sequence shown here is derived from an EMBL/GenBank/DDBJ whole genome shotgun (WGS) entry which is preliminary data.</text>
</comment>
<evidence type="ECO:0000313" key="3">
    <source>
        <dbReference type="EMBL" id="KAL1590994.1"/>
    </source>
</evidence>
<organism evidence="3 4">
    <name type="scientific">Cladosporium halotolerans</name>
    <dbReference type="NCBI Taxonomy" id="1052096"/>
    <lineage>
        <taxon>Eukaryota</taxon>
        <taxon>Fungi</taxon>
        <taxon>Dikarya</taxon>
        <taxon>Ascomycota</taxon>
        <taxon>Pezizomycotina</taxon>
        <taxon>Dothideomycetes</taxon>
        <taxon>Dothideomycetidae</taxon>
        <taxon>Cladosporiales</taxon>
        <taxon>Cladosporiaceae</taxon>
        <taxon>Cladosporium</taxon>
    </lineage>
</organism>
<dbReference type="AlphaFoldDB" id="A0AB34L1A3"/>
<dbReference type="Proteomes" id="UP000803884">
    <property type="component" value="Unassembled WGS sequence"/>
</dbReference>
<dbReference type="SUPFAM" id="SSF53335">
    <property type="entry name" value="S-adenosyl-L-methionine-dependent methyltransferases"/>
    <property type="match status" value="1"/>
</dbReference>
<accession>A0AB34L1A3</accession>
<evidence type="ECO:0008006" key="5">
    <source>
        <dbReference type="Google" id="ProtNLM"/>
    </source>
</evidence>
<sequence>MPPLTNPLLRRPLPLLSISTTTLLLATTLAPRTQGKPKMSTSPTPRTTPLPPRHATWPYTPADFARADPTPDASFYSSPRFVTHIDDAAIASLKAYYASALPRQCRVLDFCSSWVSHYPREIEAAVARGELRVVGMGMNEAELQANGVLGRGGRVLADLNESADVGGALRGAGVLAEGEEGEGEGGFFDAATCVVSVDYLTDPVGVLRSLRGVMREGARVHLAVSNRCFPTKAVARWLRVDEGERVRMVGDYLHFAGWRDVEVVELSDGRVEQEGGAEGGQNSLQGLMGWMGMRGRDPLWVVRAVK</sequence>
<dbReference type="GeneID" id="96001517"/>
<dbReference type="Gene3D" id="3.40.50.150">
    <property type="entry name" value="Vaccinia Virus protein VP39"/>
    <property type="match status" value="1"/>
</dbReference>
<dbReference type="EMBL" id="JAAQHG020000001">
    <property type="protein sequence ID" value="KAL1590994.1"/>
    <property type="molecule type" value="Genomic_DNA"/>
</dbReference>
<evidence type="ECO:0000313" key="4">
    <source>
        <dbReference type="Proteomes" id="UP000803884"/>
    </source>
</evidence>
<dbReference type="RefSeq" id="XP_069234099.1">
    <property type="nucleotide sequence ID" value="XM_069368679.1"/>
</dbReference>
<evidence type="ECO:0000256" key="2">
    <source>
        <dbReference type="SAM" id="SignalP"/>
    </source>
</evidence>
<dbReference type="PANTHER" id="PTHR43036">
    <property type="entry name" value="OSJNBB0011N17.9 PROTEIN"/>
    <property type="match status" value="1"/>
</dbReference>
<name>A0AB34L1A3_9PEZI</name>
<feature type="chain" id="PRO_5044318983" description="S-adenosyl-L-methionine-dependent methyltransferase" evidence="2">
    <location>
        <begin position="36"/>
        <end position="306"/>
    </location>
</feature>
<dbReference type="InterPro" id="IPR029063">
    <property type="entry name" value="SAM-dependent_MTases_sf"/>
</dbReference>
<gene>
    <name evidence="3" type="ORF">WHR41_00073</name>
</gene>
<reference evidence="3 4" key="1">
    <citation type="journal article" date="2020" name="Microbiol. Resour. Announc.">
        <title>Draft Genome Sequence of a Cladosporium Species Isolated from the Mesophotic Ascidian Didemnum maculosum.</title>
        <authorList>
            <person name="Gioti A."/>
            <person name="Siaperas R."/>
            <person name="Nikolaivits E."/>
            <person name="Le Goff G."/>
            <person name="Ouazzani J."/>
            <person name="Kotoulas G."/>
            <person name="Topakas E."/>
        </authorList>
    </citation>
    <scope>NUCLEOTIDE SEQUENCE [LARGE SCALE GENOMIC DNA]</scope>
    <source>
        <strain evidence="3 4">TM138-S3</strain>
    </source>
</reference>
<keyword evidence="4" id="KW-1185">Reference proteome</keyword>
<keyword evidence="2" id="KW-0732">Signal</keyword>
<protein>
    <recommendedName>
        <fullName evidence="5">S-adenosyl-L-methionine-dependent methyltransferase</fullName>
    </recommendedName>
</protein>